<keyword evidence="5" id="KW-0408">Iron</keyword>
<feature type="compositionally biased region" description="Basic and acidic residues" evidence="9">
    <location>
        <begin position="362"/>
        <end position="378"/>
    </location>
</feature>
<organism evidence="11 12">
    <name type="scientific">Iris pallida</name>
    <name type="common">Sweet iris</name>
    <dbReference type="NCBI Taxonomy" id="29817"/>
    <lineage>
        <taxon>Eukaryota</taxon>
        <taxon>Viridiplantae</taxon>
        <taxon>Streptophyta</taxon>
        <taxon>Embryophyta</taxon>
        <taxon>Tracheophyta</taxon>
        <taxon>Spermatophyta</taxon>
        <taxon>Magnoliopsida</taxon>
        <taxon>Liliopsida</taxon>
        <taxon>Asparagales</taxon>
        <taxon>Iridaceae</taxon>
        <taxon>Iridoideae</taxon>
        <taxon>Irideae</taxon>
        <taxon>Iris</taxon>
    </lineage>
</organism>
<keyword evidence="12" id="KW-1185">Reference proteome</keyword>
<feature type="compositionally biased region" description="Polar residues" evidence="9">
    <location>
        <begin position="434"/>
        <end position="453"/>
    </location>
</feature>
<evidence type="ECO:0000256" key="8">
    <source>
        <dbReference type="ARBA" id="ARBA00023242"/>
    </source>
</evidence>
<reference evidence="11" key="1">
    <citation type="journal article" date="2023" name="GigaByte">
        <title>Genome assembly of the bearded iris, Iris pallida Lam.</title>
        <authorList>
            <person name="Bruccoleri R.E."/>
            <person name="Oakeley E.J."/>
            <person name="Faust A.M.E."/>
            <person name="Altorfer M."/>
            <person name="Dessus-Babus S."/>
            <person name="Burckhardt D."/>
            <person name="Oertli M."/>
            <person name="Naumann U."/>
            <person name="Petersen F."/>
            <person name="Wong J."/>
        </authorList>
    </citation>
    <scope>NUCLEOTIDE SEQUENCE</scope>
    <source>
        <strain evidence="11">GSM-AAB239-AS_SAM_17_03QT</strain>
    </source>
</reference>
<feature type="compositionally biased region" description="Polar residues" evidence="9">
    <location>
        <begin position="50"/>
        <end position="61"/>
    </location>
</feature>
<name>A0AAX6HJH4_IRIPA</name>
<feature type="compositionally biased region" description="Polar residues" evidence="9">
    <location>
        <begin position="1402"/>
        <end position="1412"/>
    </location>
</feature>
<dbReference type="SMART" id="SM00525">
    <property type="entry name" value="FES"/>
    <property type="match status" value="1"/>
</dbReference>
<evidence type="ECO:0000256" key="6">
    <source>
        <dbReference type="ARBA" id="ARBA00023014"/>
    </source>
</evidence>
<dbReference type="GO" id="GO:0006284">
    <property type="term" value="P:base-excision repair"/>
    <property type="evidence" value="ECO:0007669"/>
    <property type="project" value="InterPro"/>
</dbReference>
<evidence type="ECO:0000313" key="12">
    <source>
        <dbReference type="Proteomes" id="UP001140949"/>
    </source>
</evidence>
<dbReference type="SMART" id="SM00478">
    <property type="entry name" value="ENDO3c"/>
    <property type="match status" value="1"/>
</dbReference>
<feature type="region of interest" description="Disordered" evidence="9">
    <location>
        <begin position="735"/>
        <end position="769"/>
    </location>
</feature>
<feature type="region of interest" description="Disordered" evidence="9">
    <location>
        <begin position="1402"/>
        <end position="1422"/>
    </location>
</feature>
<dbReference type="GO" id="GO:0003677">
    <property type="term" value="F:DNA binding"/>
    <property type="evidence" value="ECO:0007669"/>
    <property type="project" value="UniProtKB-KW"/>
</dbReference>
<keyword evidence="7" id="KW-0238">DNA-binding</keyword>
<dbReference type="Proteomes" id="UP001140949">
    <property type="component" value="Unassembled WGS sequence"/>
</dbReference>
<dbReference type="GO" id="GO:0141166">
    <property type="term" value="P:chromosomal 5-methylcytosine DNA demethylation pathway"/>
    <property type="evidence" value="ECO:0007669"/>
    <property type="project" value="InterPro"/>
</dbReference>
<keyword evidence="6" id="KW-0411">Iron-sulfur</keyword>
<dbReference type="FunFam" id="1.10.1670.10:FF:000004">
    <property type="entry name" value="DNA glycosylase/AP lyase ROS1"/>
    <property type="match status" value="1"/>
</dbReference>
<dbReference type="InterPro" id="IPR023170">
    <property type="entry name" value="HhH_base_excis_C"/>
</dbReference>
<feature type="compositionally biased region" description="Polar residues" evidence="9">
    <location>
        <begin position="752"/>
        <end position="768"/>
    </location>
</feature>
<dbReference type="PANTHER" id="PTHR46213:SF13">
    <property type="entry name" value="DEMETER-LIKE PROTEIN 2-RELATED"/>
    <property type="match status" value="1"/>
</dbReference>
<dbReference type="GO" id="GO:0019104">
    <property type="term" value="F:DNA N-glycosylase activity"/>
    <property type="evidence" value="ECO:0007669"/>
    <property type="project" value="InterPro"/>
</dbReference>
<comment type="caution">
    <text evidence="11">The sequence shown here is derived from an EMBL/GenBank/DDBJ whole genome shotgun (WGS) entry which is preliminary data.</text>
</comment>
<evidence type="ECO:0000256" key="4">
    <source>
        <dbReference type="ARBA" id="ARBA00022723"/>
    </source>
</evidence>
<dbReference type="EMBL" id="JANAVB010009198">
    <property type="protein sequence ID" value="KAJ6840741.1"/>
    <property type="molecule type" value="Genomic_DNA"/>
</dbReference>
<evidence type="ECO:0000256" key="1">
    <source>
        <dbReference type="ARBA" id="ARBA00001966"/>
    </source>
</evidence>
<dbReference type="InterPro" id="IPR011257">
    <property type="entry name" value="DNA_glycosylase"/>
</dbReference>
<dbReference type="GO" id="GO:0005634">
    <property type="term" value="C:nucleus"/>
    <property type="evidence" value="ECO:0007669"/>
    <property type="project" value="UniProtKB-SubCell"/>
</dbReference>
<dbReference type="InterPro" id="IPR003651">
    <property type="entry name" value="Endonuclease3_FeS-loop_motif"/>
</dbReference>
<comment type="cofactor">
    <cofactor evidence="1">
        <name>[4Fe-4S] cluster</name>
        <dbReference type="ChEBI" id="CHEBI:49883"/>
    </cofactor>
</comment>
<gene>
    <name evidence="11" type="ORF">M6B38_118430</name>
</gene>
<feature type="region of interest" description="Disordered" evidence="9">
    <location>
        <begin position="1"/>
        <end position="70"/>
    </location>
</feature>
<keyword evidence="8" id="KW-0539">Nucleus</keyword>
<reference evidence="11" key="2">
    <citation type="submission" date="2023-04" db="EMBL/GenBank/DDBJ databases">
        <authorList>
            <person name="Bruccoleri R.E."/>
            <person name="Oakeley E.J."/>
            <person name="Faust A.-M."/>
            <person name="Dessus-Babus S."/>
            <person name="Altorfer M."/>
            <person name="Burckhardt D."/>
            <person name="Oertli M."/>
            <person name="Naumann U."/>
            <person name="Petersen F."/>
            <person name="Wong J."/>
        </authorList>
    </citation>
    <scope>NUCLEOTIDE SEQUENCE</scope>
    <source>
        <strain evidence="11">GSM-AAB239-AS_SAM_17_03QT</strain>
        <tissue evidence="11">Leaf</tissue>
    </source>
</reference>
<feature type="compositionally biased region" description="Polar residues" evidence="9">
    <location>
        <begin position="135"/>
        <end position="154"/>
    </location>
</feature>
<evidence type="ECO:0000313" key="11">
    <source>
        <dbReference type="EMBL" id="KAJ6840741.1"/>
    </source>
</evidence>
<dbReference type="Gene3D" id="1.10.1670.10">
    <property type="entry name" value="Helix-hairpin-Helix base-excision DNA repair enzymes (C-terminal)"/>
    <property type="match status" value="1"/>
</dbReference>
<sequence>MEFPKDFEIQDPSDPVTAKPVPRRRSPVSGSNCLGSWDVSSGMNGESVDSWGQSNWNQSSAAPALPHASQPTPAFCRDGEMCTPSFTHQTPISYRTLLALSDPAITSNTTIVAPSMLAQITGCGSGSQIMPPASPSQDQLSQIAGRGSSSQMMPPSQIAHITGCGSSSQMIPPASPRQNQQAQTAGHGTNSCMMPPFPRLDQSAGRGSSSLMMPPASPRQDQLPQIAVCDSSSQMMPPASSRQNQCLSDGLPFPLPPNLNSAPETSMTNTIVSKSVMVPPATPANLGKKTKMQDLRFNKIIVDDTTSQNVQQNEFRTSQQTALEEALPSFSKPGVSPNIMYLQQQESEINVLPSAETQLQQAERENQGMDLNKTPEQKPRRKKHRPKVIREGKPAKTPKPVTPKPATPRRARKTESPSQGKRKYVWKKKKDPNSVDNPSDTVGESVNSQNGSASKPVRRSLNFDNEKCQARDDRAGSEMMFTPDAETQVAIASSNTKSDVHSVQGWGMGVSENPMGSGMSFDLNSSADHQFDNGYLSNTEGVKRATHIQDEYISMLKCVTSPPQPARKEGENLQKLARKNNGLNVACNHVIASEDGQNQIASDKIYDALLKGTKRGHSLVDDAQVLGDISHMQANIGMERASVIQKQTTENGQNEGISNSYSTFTCTSSDPKTIQAAQNMSEAVTFADAQRFMAYKKMRSSDHIFRFNQAEITSNNRPSQASSAPSHKAIVDCQRASTPVKPSGHVNAGCYQPSTPERPSEFTNNHDSMSIGPQARIEALIASNQLKLKAKGLKKKEQLQVNPMFFNAKRLENQTTFSTTESSRGQESLSTYSSQIVDRHISHLHVSFALDCQGDSSNYKGSVSRGSKLGTLIPYRDPVDEIIQKLSRLNINGGKMNAKDQQQNALVPYDGGVGTMVIFEGKKRRPRPKVDLDPESDRVWRVLMGKEADEEMGADKEKWWEEERRVFRGRAESFIARMHLVQGDRRFSKWKGSVVDSVIGVFLTQNVSDHLSSSAFMSLAARFPVRSSANNNATNVEKINRSIASDDSMSEQGKMSEQQSCDQSSVVIHEVEHVDGKEIENNHESPVSNTISSTLNYLESNNLNSHEGELRIGRESPDCGSATAVTVRSSTSGVDGEDRSAMEDAVSSQNSGTSHNFSKYHVEAADQGKLNSQLNFDADDLLSEGMGNGFNSFTELLKIANSRGLQEMNGPSNGRTLSPDCCAGISQFRFMGIDQMTQLPNHAGPSIFKSNSHFQPIQSDPVSLTCAPSLSCYYQNSLSSTFVGLENTATAEDCNQSNASSAAASVDKTNGIKIMGRQCSPSAESSTKALNHHNFLASRVPVDMYAPRSERSVLPITSLRSEIDVGMDSCCQSLKDKTQASNKTISGRLSISPENITMLQQRERGATSQVDSSQHEVKAQDQMGNVLTPQEFSSKHNHQEKTLEGVGAVEPDFKKEAAISQKSLAEASKDALKAKKVKAESDRKKSFDWDSLRKQACCNGAKKERSSDAMDSLDYEALRNADVNVIAHAIRERGMNNLLAERIKDFLNRLVNDHGSIDLEWLRDVMPEKTKDYLLSIRGLGLKSVECVRLLTLHHLAFPVDTNVGRICVRLGWVPLQPLPESLQLHLLEMYPVLETIQKYLWPRLCKLDQRTLYELHYQLITFGKVFCTKSKPNCNACPMRGECKHFASAFASARLALPGPEEKSLVGSTIPSFPMGSLTPVFKSVPLPQLEGSTHTQDRISPKNCEPTIEEPASPEAECVEALESEIEDAFFDDPDEIPTIKLNMEEFTQNLQCYMQLNNIELQDGDMSKALVAITPEAASIPMAKLKNVSRLRTEHQVYELPDSHPLLEGLDRRERDDPSPYLLAIWTPGKKTFR</sequence>
<feature type="domain" description="HhH-GPD" evidence="10">
    <location>
        <begin position="1504"/>
        <end position="1646"/>
    </location>
</feature>
<comment type="subcellular location">
    <subcellularLocation>
        <location evidence="2">Nucleus</location>
    </subcellularLocation>
</comment>
<proteinExistence type="inferred from homology"/>
<evidence type="ECO:0000256" key="9">
    <source>
        <dbReference type="SAM" id="MobiDB-lite"/>
    </source>
</evidence>
<dbReference type="GO" id="GO:0046872">
    <property type="term" value="F:metal ion binding"/>
    <property type="evidence" value="ECO:0007669"/>
    <property type="project" value="UniProtKB-KW"/>
</dbReference>
<feature type="compositionally biased region" description="Polar residues" evidence="9">
    <location>
        <begin position="28"/>
        <end position="44"/>
    </location>
</feature>
<feature type="compositionally biased region" description="Polar residues" evidence="9">
    <location>
        <begin position="164"/>
        <end position="192"/>
    </location>
</feature>
<feature type="region of interest" description="Disordered" evidence="9">
    <location>
        <begin position="1113"/>
        <end position="1140"/>
    </location>
</feature>
<dbReference type="CDD" id="cd00056">
    <property type="entry name" value="ENDO3c"/>
    <property type="match status" value="1"/>
</dbReference>
<dbReference type="InterPro" id="IPR044811">
    <property type="entry name" value="DME/ROS1"/>
</dbReference>
<dbReference type="PANTHER" id="PTHR46213">
    <property type="entry name" value="TRANSCRIPTIONAL ACTIVATOR DEMETER"/>
    <property type="match status" value="1"/>
</dbReference>
<evidence type="ECO:0000259" key="10">
    <source>
        <dbReference type="SMART" id="SM00478"/>
    </source>
</evidence>
<feature type="compositionally biased region" description="Low complexity" evidence="9">
    <location>
        <begin position="1120"/>
        <end position="1134"/>
    </location>
</feature>
<evidence type="ECO:0000256" key="2">
    <source>
        <dbReference type="ARBA" id="ARBA00004123"/>
    </source>
</evidence>
<dbReference type="GO" id="GO:0051539">
    <property type="term" value="F:4 iron, 4 sulfur cluster binding"/>
    <property type="evidence" value="ECO:0007669"/>
    <property type="project" value="InterPro"/>
</dbReference>
<dbReference type="SUPFAM" id="SSF48150">
    <property type="entry name" value="DNA-glycosylase"/>
    <property type="match status" value="1"/>
</dbReference>
<keyword evidence="4" id="KW-0479">Metal-binding</keyword>
<evidence type="ECO:0000256" key="7">
    <source>
        <dbReference type="ARBA" id="ARBA00023125"/>
    </source>
</evidence>
<feature type="compositionally biased region" description="Basic residues" evidence="9">
    <location>
        <begin position="420"/>
        <end position="430"/>
    </location>
</feature>
<accession>A0AAX6HJH4</accession>
<dbReference type="GO" id="GO:0051747">
    <property type="term" value="F:cytosine C-5 DNA demethylase activity"/>
    <property type="evidence" value="ECO:0007669"/>
    <property type="project" value="UniProtKB-ARBA"/>
</dbReference>
<feature type="region of interest" description="Disordered" evidence="9">
    <location>
        <begin position="130"/>
        <end position="220"/>
    </location>
</feature>
<feature type="region of interest" description="Disordered" evidence="9">
    <location>
        <begin position="361"/>
        <end position="466"/>
    </location>
</feature>
<comment type="similarity">
    <text evidence="3">Belongs to the DNA glycosylase family. DEMETER subfamily.</text>
</comment>
<evidence type="ECO:0000256" key="3">
    <source>
        <dbReference type="ARBA" id="ARBA00005646"/>
    </source>
</evidence>
<protein>
    <submittedName>
        <fullName evidence="11">Transcriptional activator DEMETER-like</fullName>
    </submittedName>
</protein>
<feature type="region of interest" description="Disordered" evidence="9">
    <location>
        <begin position="1733"/>
        <end position="1755"/>
    </location>
</feature>
<dbReference type="InterPro" id="IPR003265">
    <property type="entry name" value="HhH-GPD_domain"/>
</dbReference>
<evidence type="ECO:0000256" key="5">
    <source>
        <dbReference type="ARBA" id="ARBA00023004"/>
    </source>
</evidence>